<dbReference type="InterPro" id="IPR028260">
    <property type="entry name" value="FAM177"/>
</dbReference>
<dbReference type="OrthoDB" id="10265007at2759"/>
<dbReference type="Proteomes" id="UP000316079">
    <property type="component" value="Unassembled WGS sequence"/>
</dbReference>
<dbReference type="AlphaFoldDB" id="A0A553PE12"/>
<dbReference type="PANTHER" id="PTHR31206">
    <property type="entry name" value="LP10445P"/>
    <property type="match status" value="1"/>
</dbReference>
<dbReference type="EMBL" id="SRMA01026711">
    <property type="protein sequence ID" value="TRY75923.1"/>
    <property type="molecule type" value="Genomic_DNA"/>
</dbReference>
<feature type="compositionally biased region" description="Basic and acidic residues" evidence="1">
    <location>
        <begin position="147"/>
        <end position="162"/>
    </location>
</feature>
<keyword evidence="3" id="KW-1185">Reference proteome</keyword>
<reference evidence="2 3" key="1">
    <citation type="journal article" date="2019" name="Sci. Data">
        <title>Hybrid genome assembly and annotation of Danionella translucida.</title>
        <authorList>
            <person name="Kadobianskyi M."/>
            <person name="Schulze L."/>
            <person name="Schuelke M."/>
            <person name="Judkewitz B."/>
        </authorList>
    </citation>
    <scope>NUCLEOTIDE SEQUENCE [LARGE SCALE GENOMIC DNA]</scope>
    <source>
        <strain evidence="2 3">Bolton</strain>
    </source>
</reference>
<feature type="region of interest" description="Disordered" evidence="1">
    <location>
        <begin position="139"/>
        <end position="176"/>
    </location>
</feature>
<organism evidence="2 3">
    <name type="scientific">Danionella cerebrum</name>
    <dbReference type="NCBI Taxonomy" id="2873325"/>
    <lineage>
        <taxon>Eukaryota</taxon>
        <taxon>Metazoa</taxon>
        <taxon>Chordata</taxon>
        <taxon>Craniata</taxon>
        <taxon>Vertebrata</taxon>
        <taxon>Euteleostomi</taxon>
        <taxon>Actinopterygii</taxon>
        <taxon>Neopterygii</taxon>
        <taxon>Teleostei</taxon>
        <taxon>Ostariophysi</taxon>
        <taxon>Cypriniformes</taxon>
        <taxon>Danionidae</taxon>
        <taxon>Danioninae</taxon>
        <taxon>Danionella</taxon>
    </lineage>
</organism>
<name>A0A553PE12_9TELE</name>
<protein>
    <recommendedName>
        <fullName evidence="4">Family with sequence similarity 177 member A1</fullName>
    </recommendedName>
</protein>
<proteinExistence type="predicted"/>
<accession>A0A553PE12</accession>
<sequence>MAELSLFLTNVNVSLGQAMDTDKSSTVVKEFENVELGDLSKRQPKIPRRTIYFASGETMEEYSTDEEEEEEEVEKRNTLSAVDSSKLTWGPYFWFQMWRVATSTISVCDYLGEKMASLLGITTPKYQYAIDEYYRMKKEEEEEEEENRLSEEAERRFDEQHNPEIQQPKMEQPEATASFVNVTFELEQESLAAPDVNEVPSPLPS</sequence>
<feature type="region of interest" description="Disordered" evidence="1">
    <location>
        <begin position="59"/>
        <end position="79"/>
    </location>
</feature>
<dbReference type="PANTHER" id="PTHR31206:SF5">
    <property type="entry name" value="PROTEIN FAM177A1"/>
    <property type="match status" value="1"/>
</dbReference>
<gene>
    <name evidence="2" type="ORF">DNTS_033488</name>
</gene>
<dbReference type="Pfam" id="PF14774">
    <property type="entry name" value="FAM177"/>
    <property type="match status" value="1"/>
</dbReference>
<evidence type="ECO:0000313" key="2">
    <source>
        <dbReference type="EMBL" id="TRY75923.1"/>
    </source>
</evidence>
<evidence type="ECO:0000313" key="3">
    <source>
        <dbReference type="Proteomes" id="UP000316079"/>
    </source>
</evidence>
<evidence type="ECO:0000256" key="1">
    <source>
        <dbReference type="SAM" id="MobiDB-lite"/>
    </source>
</evidence>
<dbReference type="STRING" id="623744.A0A553PE12"/>
<evidence type="ECO:0008006" key="4">
    <source>
        <dbReference type="Google" id="ProtNLM"/>
    </source>
</evidence>
<feature type="compositionally biased region" description="Acidic residues" evidence="1">
    <location>
        <begin position="59"/>
        <end position="72"/>
    </location>
</feature>
<comment type="caution">
    <text evidence="2">The sequence shown here is derived from an EMBL/GenBank/DDBJ whole genome shotgun (WGS) entry which is preliminary data.</text>
</comment>